<accession>A0A918NDX8</accession>
<name>A0A918NDX8_9GAMM</name>
<keyword evidence="3" id="KW-1185">Reference proteome</keyword>
<reference evidence="2" key="1">
    <citation type="journal article" date="2014" name="Int. J. Syst. Evol. Microbiol.">
        <title>Complete genome sequence of Corynebacterium casei LMG S-19264T (=DSM 44701T), isolated from a smear-ripened cheese.</title>
        <authorList>
            <consortium name="US DOE Joint Genome Institute (JGI-PGF)"/>
            <person name="Walter F."/>
            <person name="Albersmeier A."/>
            <person name="Kalinowski J."/>
            <person name="Ruckert C."/>
        </authorList>
    </citation>
    <scope>NUCLEOTIDE SEQUENCE</scope>
    <source>
        <strain evidence="2">KCTC 22169</strain>
    </source>
</reference>
<sequence length="61" mass="7329">MDSPPRTAVQDDMHRQGRPTEYRDYREMQESRQEGGVRYLTEERRRNARKAMEQTLTEEVG</sequence>
<organism evidence="2 3">
    <name type="scientific">Saccharospirillum salsuginis</name>
    <dbReference type="NCBI Taxonomy" id="418750"/>
    <lineage>
        <taxon>Bacteria</taxon>
        <taxon>Pseudomonadati</taxon>
        <taxon>Pseudomonadota</taxon>
        <taxon>Gammaproteobacteria</taxon>
        <taxon>Oceanospirillales</taxon>
        <taxon>Saccharospirillaceae</taxon>
        <taxon>Saccharospirillum</taxon>
    </lineage>
</organism>
<proteinExistence type="predicted"/>
<protein>
    <submittedName>
        <fullName evidence="2">Uncharacterized protein</fullName>
    </submittedName>
</protein>
<gene>
    <name evidence="2" type="ORF">GCM10007392_31080</name>
</gene>
<feature type="compositionally biased region" description="Basic and acidic residues" evidence="1">
    <location>
        <begin position="9"/>
        <end position="45"/>
    </location>
</feature>
<dbReference type="EMBL" id="BMXR01000007">
    <property type="protein sequence ID" value="GGX60841.1"/>
    <property type="molecule type" value="Genomic_DNA"/>
</dbReference>
<dbReference type="Proteomes" id="UP000626148">
    <property type="component" value="Unassembled WGS sequence"/>
</dbReference>
<evidence type="ECO:0000313" key="3">
    <source>
        <dbReference type="Proteomes" id="UP000626148"/>
    </source>
</evidence>
<evidence type="ECO:0000313" key="2">
    <source>
        <dbReference type="EMBL" id="GGX60841.1"/>
    </source>
</evidence>
<reference evidence="2" key="2">
    <citation type="submission" date="2020-09" db="EMBL/GenBank/DDBJ databases">
        <authorList>
            <person name="Sun Q."/>
            <person name="Kim S."/>
        </authorList>
    </citation>
    <scope>NUCLEOTIDE SEQUENCE</scope>
    <source>
        <strain evidence="2">KCTC 22169</strain>
    </source>
</reference>
<feature type="region of interest" description="Disordered" evidence="1">
    <location>
        <begin position="1"/>
        <end position="61"/>
    </location>
</feature>
<dbReference type="AlphaFoldDB" id="A0A918NDX8"/>
<evidence type="ECO:0000256" key="1">
    <source>
        <dbReference type="SAM" id="MobiDB-lite"/>
    </source>
</evidence>
<comment type="caution">
    <text evidence="2">The sequence shown here is derived from an EMBL/GenBank/DDBJ whole genome shotgun (WGS) entry which is preliminary data.</text>
</comment>